<gene>
    <name evidence="1" type="ORF">M427DRAFT_141376</name>
</gene>
<organism evidence="1 2">
    <name type="scientific">Gonapodya prolifera (strain JEL478)</name>
    <name type="common">Monoblepharis prolifera</name>
    <dbReference type="NCBI Taxonomy" id="1344416"/>
    <lineage>
        <taxon>Eukaryota</taxon>
        <taxon>Fungi</taxon>
        <taxon>Fungi incertae sedis</taxon>
        <taxon>Chytridiomycota</taxon>
        <taxon>Chytridiomycota incertae sedis</taxon>
        <taxon>Monoblepharidomycetes</taxon>
        <taxon>Monoblepharidales</taxon>
        <taxon>Gonapodyaceae</taxon>
        <taxon>Gonapodya</taxon>
    </lineage>
</organism>
<dbReference type="PANTHER" id="PTHR33129">
    <property type="entry name" value="PROTEIN KINASE DOMAIN-CONTAINING PROTEIN-RELATED"/>
    <property type="match status" value="1"/>
</dbReference>
<reference evidence="1 2" key="1">
    <citation type="journal article" date="2015" name="Genome Biol. Evol.">
        <title>Phylogenomic analyses indicate that early fungi evolved digesting cell walls of algal ancestors of land plants.</title>
        <authorList>
            <person name="Chang Y."/>
            <person name="Wang S."/>
            <person name="Sekimoto S."/>
            <person name="Aerts A.L."/>
            <person name="Choi C."/>
            <person name="Clum A."/>
            <person name="LaButti K.M."/>
            <person name="Lindquist E.A."/>
            <person name="Yee Ngan C."/>
            <person name="Ohm R.A."/>
            <person name="Salamov A.A."/>
            <person name="Grigoriev I.V."/>
            <person name="Spatafora J.W."/>
            <person name="Berbee M.L."/>
        </authorList>
    </citation>
    <scope>NUCLEOTIDE SEQUENCE [LARGE SCALE GENOMIC DNA]</scope>
    <source>
        <strain evidence="1 2">JEL478</strain>
    </source>
</reference>
<dbReference type="OMA" id="DEYHTIW"/>
<dbReference type="InterPro" id="IPR052980">
    <property type="entry name" value="Crinkler_effector"/>
</dbReference>
<evidence type="ECO:0000313" key="1">
    <source>
        <dbReference type="EMBL" id="KXS09128.1"/>
    </source>
</evidence>
<sequence length="437" mass="49233">MFAPSFAICGNPGIGKTYFLFVLLLWRLRSHKPTAFQWSSDGFVYFSQEGVRFYGASSSSTVSFAPGAWALADSNQGVQPPCEAFVQQTAAIVIQATSPKEVRYKEWLKQRKGKVYWMNPWDWPEMWFVGCEMGPVRYDADEVWGVFTTWTPCARTVLRVLEGEESGITDHTKTVKDQIAHLPDILMNIHDKDRLFSAPNDLVVLRADTESRTSPPIVDIISNYVMSLMFEQVERSFYPQKAEFLCLLADTTSQASVRGNLFQLYAHMILTTSSPTNNLIPATPLSHSIFHSLVVPRGLKEVSFTTDDAAIEQLRQHAHEQLYCKPIQAKFPTVDAFIILPDLFEVFLLQMTVASRHSVGISGLQRVEEILMKGLGSAMLSGFKWKLIFVTPTGTKITRAQKITGKEGRGGEIADWDARLQQFQACISMELAERLQR</sequence>
<proteinExistence type="predicted"/>
<dbReference type="PANTHER" id="PTHR33129:SF1">
    <property type="entry name" value="ATP-BINDING PROTEIN"/>
    <property type="match status" value="1"/>
</dbReference>
<protein>
    <submittedName>
        <fullName evidence="1">Uncharacterized protein</fullName>
    </submittedName>
</protein>
<dbReference type="EMBL" id="KQ965886">
    <property type="protein sequence ID" value="KXS09128.1"/>
    <property type="molecule type" value="Genomic_DNA"/>
</dbReference>
<accession>A0A138ZX90</accession>
<dbReference type="AlphaFoldDB" id="A0A138ZX90"/>
<evidence type="ECO:0000313" key="2">
    <source>
        <dbReference type="Proteomes" id="UP000070544"/>
    </source>
</evidence>
<dbReference type="Proteomes" id="UP000070544">
    <property type="component" value="Unassembled WGS sequence"/>
</dbReference>
<name>A0A138ZX90_GONPJ</name>
<keyword evidence="2" id="KW-1185">Reference proteome</keyword>
<dbReference type="OrthoDB" id="2423992at2759"/>